<evidence type="ECO:0000313" key="6">
    <source>
        <dbReference type="Proteomes" id="UP000030101"/>
    </source>
</evidence>
<gene>
    <name evidence="5" type="ORF">HQ43_01705</name>
</gene>
<keyword evidence="2" id="KW-0378">Hydrolase</keyword>
<dbReference type="PANTHER" id="PTHR47439">
    <property type="entry name" value="LOW MOLECULAR WEIGHT PHOSPHOTYROSINE PROTEIN PHOSPHATASE-RELATED"/>
    <property type="match status" value="1"/>
</dbReference>
<evidence type="ECO:0000256" key="2">
    <source>
        <dbReference type="ARBA" id="ARBA00022801"/>
    </source>
</evidence>
<dbReference type="EMBL" id="JQZV01000003">
    <property type="protein sequence ID" value="KGN93381.1"/>
    <property type="molecule type" value="Genomic_DNA"/>
</dbReference>
<dbReference type="InterPro" id="IPR036196">
    <property type="entry name" value="Ptyr_pPase_sf"/>
</dbReference>
<dbReference type="Pfam" id="PF01451">
    <property type="entry name" value="LMWPc"/>
    <property type="match status" value="1"/>
</dbReference>
<dbReference type="CDD" id="cd16343">
    <property type="entry name" value="LMWPTP"/>
    <property type="match status" value="1"/>
</dbReference>
<dbReference type="PRINTS" id="PR00719">
    <property type="entry name" value="LMWPTPASE"/>
</dbReference>
<dbReference type="InterPro" id="IPR052995">
    <property type="entry name" value="LMW-PTP"/>
</dbReference>
<evidence type="ECO:0000313" key="5">
    <source>
        <dbReference type="EMBL" id="KGN93381.1"/>
    </source>
</evidence>
<dbReference type="SUPFAM" id="SSF52788">
    <property type="entry name" value="Phosphotyrosine protein phosphatases I"/>
    <property type="match status" value="1"/>
</dbReference>
<sequence length="163" mass="18570">MKQNNKPKKCILFVCLGNICRSAAAEAVAKKFLESRSTRYEYVIDSAGTAGYHEGEKADPRMIFHGNKRGYNVDSISRKVRYSDFEKFDLILPMDHSNRDYLLSLACTEEESKKIKMLTDFCSSDRAFDHVPDPYYGGAEGFDHVIDILEDAIGNLLREIENE</sequence>
<accession>A0ABR4XMR1</accession>
<dbReference type="InterPro" id="IPR023485">
    <property type="entry name" value="Ptyr_pPase"/>
</dbReference>
<evidence type="ECO:0000256" key="1">
    <source>
        <dbReference type="ARBA" id="ARBA00011063"/>
    </source>
</evidence>
<keyword evidence="3" id="KW-0732">Signal</keyword>
<evidence type="ECO:0000259" key="4">
    <source>
        <dbReference type="SMART" id="SM00226"/>
    </source>
</evidence>
<dbReference type="Proteomes" id="UP000030101">
    <property type="component" value="Unassembled WGS sequence"/>
</dbReference>
<dbReference type="SMART" id="SM00226">
    <property type="entry name" value="LMWPc"/>
    <property type="match status" value="1"/>
</dbReference>
<proteinExistence type="inferred from homology"/>
<comment type="similarity">
    <text evidence="1">Belongs to the low molecular weight phosphotyrosine protein phosphatase family.</text>
</comment>
<feature type="domain" description="Phosphotyrosine protein phosphatase I" evidence="4">
    <location>
        <begin position="9"/>
        <end position="159"/>
    </location>
</feature>
<name>A0ABR4XMR1_9PORP</name>
<keyword evidence="6" id="KW-1185">Reference proteome</keyword>
<dbReference type="Gene3D" id="3.40.50.2300">
    <property type="match status" value="1"/>
</dbReference>
<organism evidence="5 6">
    <name type="scientific">Porphyromonas canoris</name>
    <dbReference type="NCBI Taxonomy" id="36875"/>
    <lineage>
        <taxon>Bacteria</taxon>
        <taxon>Pseudomonadati</taxon>
        <taxon>Bacteroidota</taxon>
        <taxon>Bacteroidia</taxon>
        <taxon>Bacteroidales</taxon>
        <taxon>Porphyromonadaceae</taxon>
        <taxon>Porphyromonas</taxon>
    </lineage>
</organism>
<feature type="signal peptide" evidence="3">
    <location>
        <begin position="1"/>
        <end position="25"/>
    </location>
</feature>
<dbReference type="RefSeq" id="WP_036788827.1">
    <property type="nucleotide sequence ID" value="NZ_JQZV01000003.1"/>
</dbReference>
<comment type="caution">
    <text evidence="5">The sequence shown here is derived from an EMBL/GenBank/DDBJ whole genome shotgun (WGS) entry which is preliminary data.</text>
</comment>
<evidence type="ECO:0000256" key="3">
    <source>
        <dbReference type="SAM" id="SignalP"/>
    </source>
</evidence>
<reference evidence="5 6" key="1">
    <citation type="submission" date="2014-08" db="EMBL/GenBank/DDBJ databases">
        <title>Porphyromonas canoris strain:OH2762 Genome sequencing.</title>
        <authorList>
            <person name="Wallis C."/>
            <person name="Deusch O."/>
            <person name="O'Flynn C."/>
            <person name="Davis I."/>
            <person name="Jospin G."/>
            <person name="Darling A.E."/>
            <person name="Coil D.A."/>
            <person name="Alexiev A."/>
            <person name="Horsfall A."/>
            <person name="Kirkwood N."/>
            <person name="Harris S."/>
            <person name="Eisen J.A."/>
        </authorList>
    </citation>
    <scope>NUCLEOTIDE SEQUENCE [LARGE SCALE GENOMIC DNA]</scope>
    <source>
        <strain evidence="6">COT-108 OH2762</strain>
    </source>
</reference>
<protein>
    <recommendedName>
        <fullName evidence="4">Phosphotyrosine protein phosphatase I domain-containing protein</fullName>
    </recommendedName>
</protein>
<feature type="chain" id="PRO_5045281172" description="Phosphotyrosine protein phosphatase I domain-containing protein" evidence="3">
    <location>
        <begin position="26"/>
        <end position="163"/>
    </location>
</feature>
<dbReference type="InterPro" id="IPR017867">
    <property type="entry name" value="Tyr_phospatase_low_mol_wt"/>
</dbReference>
<dbReference type="PANTHER" id="PTHR47439:SF1">
    <property type="entry name" value="ACID PHOSPHATASE"/>
    <property type="match status" value="1"/>
</dbReference>